<evidence type="ECO:0000313" key="2">
    <source>
        <dbReference type="EMBL" id="OJH36596.1"/>
    </source>
</evidence>
<keyword evidence="3" id="KW-1185">Reference proteome</keyword>
<accession>A0A1L9B2Z9</accession>
<dbReference type="PANTHER" id="PTHR33383">
    <property type="entry name" value="MEMBRANE PROTEIN INSERTION EFFICIENCY FACTOR-RELATED"/>
    <property type="match status" value="1"/>
</dbReference>
<dbReference type="HAMAP" id="MF_00386">
    <property type="entry name" value="UPF0161_YidD"/>
    <property type="match status" value="1"/>
</dbReference>
<gene>
    <name evidence="2" type="ORF">BON30_33110</name>
</gene>
<organism evidence="2 3">
    <name type="scientific">Cystobacter ferrugineus</name>
    <dbReference type="NCBI Taxonomy" id="83449"/>
    <lineage>
        <taxon>Bacteria</taxon>
        <taxon>Pseudomonadati</taxon>
        <taxon>Myxococcota</taxon>
        <taxon>Myxococcia</taxon>
        <taxon>Myxococcales</taxon>
        <taxon>Cystobacterineae</taxon>
        <taxon>Archangiaceae</taxon>
        <taxon>Cystobacter</taxon>
    </lineage>
</organism>
<keyword evidence="1" id="KW-0472">Membrane</keyword>
<comment type="function">
    <text evidence="1">Could be involved in insertion of integral membrane proteins into the membrane.</text>
</comment>
<comment type="subcellular location">
    <subcellularLocation>
        <location evidence="1">Cell membrane</location>
        <topology evidence="1">Peripheral membrane protein</topology>
        <orientation evidence="1">Cytoplasmic side</orientation>
    </subcellularLocation>
</comment>
<dbReference type="SMART" id="SM01234">
    <property type="entry name" value="Haemolytic"/>
    <property type="match status" value="1"/>
</dbReference>
<comment type="caution">
    <text evidence="2">The sequence shown here is derived from an EMBL/GenBank/DDBJ whole genome shotgun (WGS) entry which is preliminary data.</text>
</comment>
<sequence>MSPLAFLLALPIRFYRRWISRWLPPACRFHPSCSMYALEALQKHGALRGLRLITWRLLRCQPFHPGGFDPVP</sequence>
<name>A0A1L9B2Z9_9BACT</name>
<evidence type="ECO:0000256" key="1">
    <source>
        <dbReference type="HAMAP-Rule" id="MF_00386"/>
    </source>
</evidence>
<reference evidence="3" key="1">
    <citation type="submission" date="2016-11" db="EMBL/GenBank/DDBJ databases">
        <authorList>
            <person name="Shukria A."/>
            <person name="Stevens D.C."/>
        </authorList>
    </citation>
    <scope>NUCLEOTIDE SEQUENCE [LARGE SCALE GENOMIC DNA]</scope>
    <source>
        <strain evidence="3">Cbfe23</strain>
    </source>
</reference>
<dbReference type="InterPro" id="IPR002696">
    <property type="entry name" value="Membr_insert_effic_factor_YidD"/>
</dbReference>
<dbReference type="EMBL" id="MPIN01000010">
    <property type="protein sequence ID" value="OJH36596.1"/>
    <property type="molecule type" value="Genomic_DNA"/>
</dbReference>
<dbReference type="OrthoDB" id="9801753at2"/>
<protein>
    <recommendedName>
        <fullName evidence="1">Putative membrane protein insertion efficiency factor</fullName>
    </recommendedName>
</protein>
<dbReference type="RefSeq" id="WP_071902480.1">
    <property type="nucleotide sequence ID" value="NZ_MPIN01000010.1"/>
</dbReference>
<dbReference type="Pfam" id="PF01809">
    <property type="entry name" value="YidD"/>
    <property type="match status" value="1"/>
</dbReference>
<comment type="similarity">
    <text evidence="1">Belongs to the UPF0161 family.</text>
</comment>
<dbReference type="GO" id="GO:0005886">
    <property type="term" value="C:plasma membrane"/>
    <property type="evidence" value="ECO:0007669"/>
    <property type="project" value="UniProtKB-SubCell"/>
</dbReference>
<dbReference type="NCBIfam" id="TIGR00278">
    <property type="entry name" value="membrane protein insertion efficiency factor YidD"/>
    <property type="match status" value="1"/>
</dbReference>
<dbReference type="PANTHER" id="PTHR33383:SF1">
    <property type="entry name" value="MEMBRANE PROTEIN INSERTION EFFICIENCY FACTOR-RELATED"/>
    <property type="match status" value="1"/>
</dbReference>
<evidence type="ECO:0000313" key="3">
    <source>
        <dbReference type="Proteomes" id="UP000182229"/>
    </source>
</evidence>
<keyword evidence="1" id="KW-1003">Cell membrane</keyword>
<dbReference type="Proteomes" id="UP000182229">
    <property type="component" value="Unassembled WGS sequence"/>
</dbReference>
<reference evidence="2 3" key="2">
    <citation type="submission" date="2016-12" db="EMBL/GenBank/DDBJ databases">
        <title>Draft Genome Sequence of Cystobacter ferrugineus Strain Cbfe23.</title>
        <authorList>
            <person name="Akbar S."/>
            <person name="Dowd S.E."/>
            <person name="Stevens D.C."/>
        </authorList>
    </citation>
    <scope>NUCLEOTIDE SEQUENCE [LARGE SCALE GENOMIC DNA]</scope>
    <source>
        <strain evidence="2 3">Cbfe23</strain>
    </source>
</reference>
<dbReference type="STRING" id="83449.BON30_33110"/>
<dbReference type="AlphaFoldDB" id="A0A1L9B2Z9"/>
<proteinExistence type="inferred from homology"/>